<dbReference type="Proteomes" id="UP001239215">
    <property type="component" value="Unassembled WGS sequence"/>
</dbReference>
<proteinExistence type="predicted"/>
<evidence type="ECO:0000313" key="2">
    <source>
        <dbReference type="Proteomes" id="UP001239215"/>
    </source>
</evidence>
<protein>
    <submittedName>
        <fullName evidence="1">Uncharacterized protein</fullName>
    </submittedName>
</protein>
<organism evidence="1 2">
    <name type="scientific">Nocardioides zeae</name>
    <dbReference type="NCBI Taxonomy" id="1457234"/>
    <lineage>
        <taxon>Bacteria</taxon>
        <taxon>Bacillati</taxon>
        <taxon>Actinomycetota</taxon>
        <taxon>Actinomycetes</taxon>
        <taxon>Propionibacteriales</taxon>
        <taxon>Nocardioidaceae</taxon>
        <taxon>Nocardioides</taxon>
    </lineage>
</organism>
<gene>
    <name evidence="1" type="ORF">QE405_000114</name>
</gene>
<accession>A0AAJ1TVI1</accession>
<comment type="caution">
    <text evidence="1">The sequence shown here is derived from an EMBL/GenBank/DDBJ whole genome shotgun (WGS) entry which is preliminary data.</text>
</comment>
<evidence type="ECO:0000313" key="1">
    <source>
        <dbReference type="EMBL" id="MDQ1102830.1"/>
    </source>
</evidence>
<dbReference type="AlphaFoldDB" id="A0AAJ1TVI1"/>
<sequence length="30" mass="3338">MRAAKLRVALDRDLKRDTPADIQRIADSAA</sequence>
<name>A0AAJ1TVI1_9ACTN</name>
<dbReference type="EMBL" id="JAUTAN010000001">
    <property type="protein sequence ID" value="MDQ1102830.1"/>
    <property type="molecule type" value="Genomic_DNA"/>
</dbReference>
<reference evidence="1" key="1">
    <citation type="submission" date="2023-07" db="EMBL/GenBank/DDBJ databases">
        <title>Functional and genomic diversity of the sorghum phyllosphere microbiome.</title>
        <authorList>
            <person name="Shade A."/>
        </authorList>
    </citation>
    <scope>NUCLEOTIDE SEQUENCE</scope>
    <source>
        <strain evidence="1">SORGH_AS_1067</strain>
    </source>
</reference>